<evidence type="ECO:0000256" key="1">
    <source>
        <dbReference type="ARBA" id="ARBA00002180"/>
    </source>
</evidence>
<evidence type="ECO:0000256" key="4">
    <source>
        <dbReference type="ARBA" id="ARBA00022670"/>
    </source>
</evidence>
<evidence type="ECO:0000256" key="6">
    <source>
        <dbReference type="ARBA" id="ARBA00022722"/>
    </source>
</evidence>
<comment type="catalytic activity">
    <reaction evidence="21">
        <text>DNA(n) + a 2'-deoxyribonucleoside 5'-triphosphate = DNA(n+1) + diphosphate</text>
        <dbReference type="Rhea" id="RHEA:22508"/>
        <dbReference type="Rhea" id="RHEA-COMP:17339"/>
        <dbReference type="Rhea" id="RHEA-COMP:17340"/>
        <dbReference type="ChEBI" id="CHEBI:33019"/>
        <dbReference type="ChEBI" id="CHEBI:61560"/>
        <dbReference type="ChEBI" id="CHEBI:173112"/>
        <dbReference type="EC" id="2.7.7.49"/>
    </reaction>
</comment>
<protein>
    <recommendedName>
        <fullName evidence="24">Integrase catalytic domain-containing protein</fullName>
    </recommendedName>
</protein>
<evidence type="ECO:0000256" key="23">
    <source>
        <dbReference type="SAM" id="MobiDB-lite"/>
    </source>
</evidence>
<keyword evidence="15" id="KW-0229">DNA integration</keyword>
<dbReference type="InterPro" id="IPR043502">
    <property type="entry name" value="DNA/RNA_pol_sf"/>
</dbReference>
<keyword evidence="8" id="KW-0547">Nucleotide-binding</keyword>
<feature type="region of interest" description="Disordered" evidence="23">
    <location>
        <begin position="490"/>
        <end position="510"/>
    </location>
</feature>
<evidence type="ECO:0000313" key="26">
    <source>
        <dbReference type="Proteomes" id="UP000765509"/>
    </source>
</evidence>
<evidence type="ECO:0000256" key="14">
    <source>
        <dbReference type="ARBA" id="ARBA00022884"/>
    </source>
</evidence>
<evidence type="ECO:0000256" key="8">
    <source>
        <dbReference type="ARBA" id="ARBA00022741"/>
    </source>
</evidence>
<dbReference type="Pfam" id="PF07727">
    <property type="entry name" value="RVT_2"/>
    <property type="match status" value="1"/>
</dbReference>
<dbReference type="InterPro" id="IPR013103">
    <property type="entry name" value="RVT_2"/>
</dbReference>
<keyword evidence="11" id="KW-0378">Hydrolase</keyword>
<keyword evidence="3" id="KW-1188">Viral release from host cell</keyword>
<evidence type="ECO:0000256" key="20">
    <source>
        <dbReference type="ARBA" id="ARBA00023268"/>
    </source>
</evidence>
<evidence type="ECO:0000256" key="2">
    <source>
        <dbReference type="ARBA" id="ARBA00022578"/>
    </source>
</evidence>
<dbReference type="InterPro" id="IPR039537">
    <property type="entry name" value="Retrotran_Ty1/copia-like"/>
</dbReference>
<dbReference type="Proteomes" id="UP000765509">
    <property type="component" value="Unassembled WGS sequence"/>
</dbReference>
<comment type="caution">
    <text evidence="25">The sequence shown here is derived from an EMBL/GenBank/DDBJ whole genome shotgun (WGS) entry which is preliminary data.</text>
</comment>
<keyword evidence="18" id="KW-0917">Virion maturation</keyword>
<name>A0A9Q3FC83_9BASI</name>
<keyword evidence="26" id="KW-1185">Reference proteome</keyword>
<gene>
    <name evidence="25" type="ORF">O181_074350</name>
</gene>
<dbReference type="GO" id="GO:0004190">
    <property type="term" value="F:aspartic-type endopeptidase activity"/>
    <property type="evidence" value="ECO:0007669"/>
    <property type="project" value="UniProtKB-KW"/>
</dbReference>
<evidence type="ECO:0000313" key="25">
    <source>
        <dbReference type="EMBL" id="MBW0534635.1"/>
    </source>
</evidence>
<evidence type="ECO:0000256" key="13">
    <source>
        <dbReference type="ARBA" id="ARBA00022842"/>
    </source>
</evidence>
<dbReference type="GO" id="GO:0046872">
    <property type="term" value="F:metal ion binding"/>
    <property type="evidence" value="ECO:0007669"/>
    <property type="project" value="UniProtKB-KW"/>
</dbReference>
<dbReference type="EMBL" id="AVOT02039543">
    <property type="protein sequence ID" value="MBW0534635.1"/>
    <property type="molecule type" value="Genomic_DNA"/>
</dbReference>
<evidence type="ECO:0000256" key="15">
    <source>
        <dbReference type="ARBA" id="ARBA00022908"/>
    </source>
</evidence>
<keyword evidence="19" id="KW-0233">DNA recombination</keyword>
<dbReference type="GO" id="GO:0032196">
    <property type="term" value="P:transposition"/>
    <property type="evidence" value="ECO:0007669"/>
    <property type="project" value="UniProtKB-KW"/>
</dbReference>
<proteinExistence type="predicted"/>
<dbReference type="GO" id="GO:0003887">
    <property type="term" value="F:DNA-directed DNA polymerase activity"/>
    <property type="evidence" value="ECO:0007669"/>
    <property type="project" value="UniProtKB-KW"/>
</dbReference>
<keyword evidence="17" id="KW-0239">DNA-directed DNA polymerase</keyword>
<dbReference type="GO" id="GO:0005524">
    <property type="term" value="F:ATP binding"/>
    <property type="evidence" value="ECO:0007669"/>
    <property type="project" value="UniProtKB-KW"/>
</dbReference>
<dbReference type="InterPro" id="IPR001584">
    <property type="entry name" value="Integrase_cat-core"/>
</dbReference>
<evidence type="ECO:0000259" key="24">
    <source>
        <dbReference type="PROSITE" id="PS50994"/>
    </source>
</evidence>
<accession>A0A9Q3FC83</accession>
<dbReference type="Pfam" id="PF25597">
    <property type="entry name" value="SH3_retrovirus"/>
    <property type="match status" value="1"/>
</dbReference>
<dbReference type="InterPro" id="IPR057670">
    <property type="entry name" value="SH3_retrovirus"/>
</dbReference>
<keyword evidence="6" id="KW-0540">Nuclease</keyword>
<dbReference type="PANTHER" id="PTHR42648:SF11">
    <property type="entry name" value="TRANSPOSON TY4-P GAG-POL POLYPROTEIN"/>
    <property type="match status" value="1"/>
</dbReference>
<sequence>MRKNGLNQDASAHRLTAQALVTCRETPLNEMELIVDCGATHHMFNSRSCFSTLEQTSPLKVCTGDSTSSLLSEGISIVVLLCNNRNFTLENFLFVPKLNCNLISLLGICKAKLTIIQENGHFKLESNHQPLIEGKIINNLMQVQFAIPKALSTQVITNIWHQRLVHPGSQIVKSMGLPGDTSNCLTCGINKMHLIPFENQFEHVSHPLECVHIDLVGSVNPSSVSGFQYFLTIVDQATSYKTIQLLKQKCDAFEQFVIVKKEMETLHDRSLKKLVSDRGGKFLKERFKALLETQGFVHFFSLAHTPQHNGFAERANCTVLEKVRCMLNSSNFPNTYWAEAINTSTILSNLIPTPSRKNLSPYSLWKKNSPQIKKIRVFGCRAVVSIPKSHCDWKLGPVGEEGVMLGYENDNSSYRILRLSNKRILISRHVKFDKSVFPSLKQPAQLKGQSEIVWGDFPSETEMLDEIHPVIAESVDEIRSAELAVNAQEEAQERTDECLTSSNEYNEDRNEAPRTTFPFLKVIGPRHPTLVSSDIDRTNILPFGRRPKVLITSSGDCPSTYKRALTSVNKDLWELAIKKDLQSMNDLCVWDVVDLKPDYKLVGTTWVFRIKLDVKSAFLNANLTETVYLSIPQGLDFERRRYCLKLNKAIYGLKQAPLAWYKRLQKWLVNVGFASCTLDPCVFYRFGQSPTWLYIHVDDIAIFSSNASVFKKEIAGEFKIKDSGPADLILGVKISRTDLFITLDQQHFTESFLYLYGLSKCKPVLTPLLPNVHMSPATEDKIEKFKSLAVHYHSAIGSINYLSTATRPYLSQSVSALLQFLENPGIQHWNAFLHVLRYLKGTQDMGLEGLKPTVMPTGVTVSKPGAW</sequence>
<evidence type="ECO:0000256" key="22">
    <source>
        <dbReference type="ARBA" id="ARBA00049244"/>
    </source>
</evidence>
<dbReference type="GO" id="GO:0015074">
    <property type="term" value="P:DNA integration"/>
    <property type="evidence" value="ECO:0007669"/>
    <property type="project" value="UniProtKB-KW"/>
</dbReference>
<keyword evidence="4" id="KW-0645">Protease</keyword>
<organism evidence="25 26">
    <name type="scientific">Austropuccinia psidii MF-1</name>
    <dbReference type="NCBI Taxonomy" id="1389203"/>
    <lineage>
        <taxon>Eukaryota</taxon>
        <taxon>Fungi</taxon>
        <taxon>Dikarya</taxon>
        <taxon>Basidiomycota</taxon>
        <taxon>Pucciniomycotina</taxon>
        <taxon>Pucciniomycetes</taxon>
        <taxon>Pucciniales</taxon>
        <taxon>Sphaerophragmiaceae</taxon>
        <taxon>Austropuccinia</taxon>
    </lineage>
</organism>
<keyword evidence="16" id="KW-0695">RNA-directed DNA polymerase</keyword>
<dbReference type="InterPro" id="IPR012337">
    <property type="entry name" value="RNaseH-like_sf"/>
</dbReference>
<evidence type="ECO:0000256" key="18">
    <source>
        <dbReference type="ARBA" id="ARBA00023113"/>
    </source>
</evidence>
<dbReference type="InterPro" id="IPR054722">
    <property type="entry name" value="PolX-like_BBD"/>
</dbReference>
<comment type="catalytic activity">
    <reaction evidence="22">
        <text>DNA(n) + a 2'-deoxyribonucleoside 5'-triphosphate = DNA(n+1) + diphosphate</text>
        <dbReference type="Rhea" id="RHEA:22508"/>
        <dbReference type="Rhea" id="RHEA-COMP:17339"/>
        <dbReference type="Rhea" id="RHEA-COMP:17340"/>
        <dbReference type="ChEBI" id="CHEBI:33019"/>
        <dbReference type="ChEBI" id="CHEBI:61560"/>
        <dbReference type="ChEBI" id="CHEBI:173112"/>
        <dbReference type="EC" id="2.7.7.7"/>
    </reaction>
</comment>
<reference evidence="25" key="1">
    <citation type="submission" date="2021-03" db="EMBL/GenBank/DDBJ databases">
        <title>Draft genome sequence of rust myrtle Austropuccinia psidii MF-1, a brazilian biotype.</title>
        <authorList>
            <person name="Quecine M.C."/>
            <person name="Pachon D.M.R."/>
            <person name="Bonatelli M.L."/>
            <person name="Correr F.H."/>
            <person name="Franceschini L.M."/>
            <person name="Leite T.F."/>
            <person name="Margarido G.R.A."/>
            <person name="Almeida C.A."/>
            <person name="Ferrarezi J.A."/>
            <person name="Labate C.A."/>
        </authorList>
    </citation>
    <scope>NUCLEOTIDE SEQUENCE</scope>
    <source>
        <strain evidence="25">MF-1</strain>
    </source>
</reference>
<evidence type="ECO:0000256" key="19">
    <source>
        <dbReference type="ARBA" id="ARBA00023172"/>
    </source>
</evidence>
<keyword evidence="14" id="KW-0694">RNA-binding</keyword>
<evidence type="ECO:0000256" key="5">
    <source>
        <dbReference type="ARBA" id="ARBA00022695"/>
    </source>
</evidence>
<keyword evidence="12" id="KW-0067">ATP-binding</keyword>
<dbReference type="GO" id="GO:0003964">
    <property type="term" value="F:RNA-directed DNA polymerase activity"/>
    <property type="evidence" value="ECO:0007669"/>
    <property type="project" value="UniProtKB-KW"/>
</dbReference>
<dbReference type="PROSITE" id="PS50994">
    <property type="entry name" value="INTEGRASE"/>
    <property type="match status" value="1"/>
</dbReference>
<keyword evidence="10" id="KW-0255">Endonuclease</keyword>
<evidence type="ECO:0000256" key="9">
    <source>
        <dbReference type="ARBA" id="ARBA00022750"/>
    </source>
</evidence>
<evidence type="ECO:0000256" key="7">
    <source>
        <dbReference type="ARBA" id="ARBA00022723"/>
    </source>
</evidence>
<dbReference type="GO" id="GO:0006508">
    <property type="term" value="P:proteolysis"/>
    <property type="evidence" value="ECO:0007669"/>
    <property type="project" value="UniProtKB-KW"/>
</dbReference>
<feature type="domain" description="Integrase catalytic" evidence="24">
    <location>
        <begin position="203"/>
        <end position="369"/>
    </location>
</feature>
<dbReference type="AlphaFoldDB" id="A0A9Q3FC83"/>
<dbReference type="Pfam" id="PF22936">
    <property type="entry name" value="Pol_BBD"/>
    <property type="match status" value="1"/>
</dbReference>
<dbReference type="GO" id="GO:0006310">
    <property type="term" value="P:DNA recombination"/>
    <property type="evidence" value="ECO:0007669"/>
    <property type="project" value="UniProtKB-KW"/>
</dbReference>
<evidence type="ECO:0000256" key="21">
    <source>
        <dbReference type="ARBA" id="ARBA00048173"/>
    </source>
</evidence>
<dbReference type="PANTHER" id="PTHR42648">
    <property type="entry name" value="TRANSPOSASE, PUTATIVE-RELATED"/>
    <property type="match status" value="1"/>
</dbReference>
<dbReference type="GO" id="GO:0003723">
    <property type="term" value="F:RNA binding"/>
    <property type="evidence" value="ECO:0007669"/>
    <property type="project" value="UniProtKB-KW"/>
</dbReference>
<evidence type="ECO:0000256" key="10">
    <source>
        <dbReference type="ARBA" id="ARBA00022759"/>
    </source>
</evidence>
<keyword evidence="17" id="KW-0808">Transferase</keyword>
<keyword evidence="9" id="KW-0064">Aspartyl protease</keyword>
<evidence type="ECO:0000256" key="12">
    <source>
        <dbReference type="ARBA" id="ARBA00022840"/>
    </source>
</evidence>
<evidence type="ECO:0000256" key="3">
    <source>
        <dbReference type="ARBA" id="ARBA00022612"/>
    </source>
</evidence>
<keyword evidence="20" id="KW-0511">Multifunctional enzyme</keyword>
<dbReference type="InterPro" id="IPR036397">
    <property type="entry name" value="RNaseH_sf"/>
</dbReference>
<dbReference type="SUPFAM" id="SSF56672">
    <property type="entry name" value="DNA/RNA polymerases"/>
    <property type="match status" value="1"/>
</dbReference>
<keyword evidence="7" id="KW-0479">Metal-binding</keyword>
<evidence type="ECO:0000256" key="16">
    <source>
        <dbReference type="ARBA" id="ARBA00022918"/>
    </source>
</evidence>
<evidence type="ECO:0000256" key="11">
    <source>
        <dbReference type="ARBA" id="ARBA00022801"/>
    </source>
</evidence>
<dbReference type="Gene3D" id="3.30.420.10">
    <property type="entry name" value="Ribonuclease H-like superfamily/Ribonuclease H"/>
    <property type="match status" value="1"/>
</dbReference>
<keyword evidence="13" id="KW-0460">Magnesium</keyword>
<keyword evidence="2" id="KW-0815">Transposition</keyword>
<comment type="function">
    <text evidence="1">The aspartyl protease (PR) mediates the proteolytic cleavages of the Gag and Gag-Pol polyproteins after assembly of the VLP.</text>
</comment>
<evidence type="ECO:0000256" key="17">
    <source>
        <dbReference type="ARBA" id="ARBA00022932"/>
    </source>
</evidence>
<dbReference type="GO" id="GO:0004519">
    <property type="term" value="F:endonuclease activity"/>
    <property type="evidence" value="ECO:0007669"/>
    <property type="project" value="UniProtKB-KW"/>
</dbReference>
<keyword evidence="5" id="KW-0548">Nucleotidyltransferase</keyword>
<dbReference type="SUPFAM" id="SSF53098">
    <property type="entry name" value="Ribonuclease H-like"/>
    <property type="match status" value="1"/>
</dbReference>
<dbReference type="GO" id="GO:0005634">
    <property type="term" value="C:nucleus"/>
    <property type="evidence" value="ECO:0007669"/>
    <property type="project" value="UniProtKB-ARBA"/>
</dbReference>